<proteinExistence type="predicted"/>
<organism evidence="2 3">
    <name type="scientific">Rhodoblastus acidophilus</name>
    <name type="common">Rhodopseudomonas acidophila</name>
    <dbReference type="NCBI Taxonomy" id="1074"/>
    <lineage>
        <taxon>Bacteria</taxon>
        <taxon>Pseudomonadati</taxon>
        <taxon>Pseudomonadota</taxon>
        <taxon>Alphaproteobacteria</taxon>
        <taxon>Hyphomicrobiales</taxon>
        <taxon>Rhodoblastaceae</taxon>
        <taxon>Rhodoblastus</taxon>
    </lineage>
</organism>
<dbReference type="EMBL" id="WNKS01000004">
    <property type="protein sequence ID" value="MTV30831.1"/>
    <property type="molecule type" value="Genomic_DNA"/>
</dbReference>
<evidence type="ECO:0000313" key="2">
    <source>
        <dbReference type="EMBL" id="MTV30831.1"/>
    </source>
</evidence>
<feature type="chain" id="PRO_5026884014" evidence="1">
    <location>
        <begin position="20"/>
        <end position="88"/>
    </location>
</feature>
<sequence length="88" mass="9215">MRISVFVVAVAVASLGASAALAQSHQIEVKKHRSFLDAGNVVPVGSQNLYVVDSARLNYAAPGGAARRDELHQGLLPAPGDPIGWTPR</sequence>
<accession>A0A6N8DNR8</accession>
<name>A0A6N8DNR8_RHOAC</name>
<evidence type="ECO:0000313" key="3">
    <source>
        <dbReference type="Proteomes" id="UP000439113"/>
    </source>
</evidence>
<dbReference type="OrthoDB" id="8019541at2"/>
<dbReference type="AlphaFoldDB" id="A0A6N8DNR8"/>
<dbReference type="Proteomes" id="UP000439113">
    <property type="component" value="Unassembled WGS sequence"/>
</dbReference>
<gene>
    <name evidence="2" type="ORF">GJ654_07465</name>
</gene>
<feature type="signal peptide" evidence="1">
    <location>
        <begin position="1"/>
        <end position="19"/>
    </location>
</feature>
<dbReference type="RefSeq" id="WP_155445503.1">
    <property type="nucleotide sequence ID" value="NZ_JAOQNR010000005.1"/>
</dbReference>
<evidence type="ECO:0000256" key="1">
    <source>
        <dbReference type="SAM" id="SignalP"/>
    </source>
</evidence>
<reference evidence="2 3" key="1">
    <citation type="submission" date="2019-11" db="EMBL/GenBank/DDBJ databases">
        <title>Whole-genome sequence of a Rhodoblastus acidophilus DSM 142.</title>
        <authorList>
            <person name="Kyndt J.A."/>
            <person name="Meyer T.E."/>
        </authorList>
    </citation>
    <scope>NUCLEOTIDE SEQUENCE [LARGE SCALE GENOMIC DNA]</scope>
    <source>
        <strain evidence="2 3">DSM 142</strain>
    </source>
</reference>
<keyword evidence="1" id="KW-0732">Signal</keyword>
<protein>
    <submittedName>
        <fullName evidence="2">Uncharacterized protein</fullName>
    </submittedName>
</protein>
<comment type="caution">
    <text evidence="2">The sequence shown here is derived from an EMBL/GenBank/DDBJ whole genome shotgun (WGS) entry which is preliminary data.</text>
</comment>